<dbReference type="EMBL" id="JAJLJH010000006">
    <property type="protein sequence ID" value="MCK9687826.1"/>
    <property type="molecule type" value="Genomic_DNA"/>
</dbReference>
<gene>
    <name evidence="6" type="ORF">LPC04_19150</name>
</gene>
<keyword evidence="4" id="KW-0472">Membrane</keyword>
<keyword evidence="3" id="KW-1133">Transmembrane helix</keyword>
<proteinExistence type="predicted"/>
<dbReference type="NCBIfam" id="TIGR01352">
    <property type="entry name" value="tonB_Cterm"/>
    <property type="match status" value="1"/>
</dbReference>
<comment type="caution">
    <text evidence="6">The sequence shown here is derived from an EMBL/GenBank/DDBJ whole genome shotgun (WGS) entry which is preliminary data.</text>
</comment>
<dbReference type="Proteomes" id="UP001139353">
    <property type="component" value="Unassembled WGS sequence"/>
</dbReference>
<protein>
    <submittedName>
        <fullName evidence="6">TonB C-terminal domain-containing protein</fullName>
    </submittedName>
</protein>
<dbReference type="PRINTS" id="PR01217">
    <property type="entry name" value="PRICHEXTENSN"/>
</dbReference>
<name>A0A9X2C1Q6_9BURK</name>
<keyword evidence="7" id="KW-1185">Reference proteome</keyword>
<dbReference type="Gene3D" id="3.30.1150.10">
    <property type="match status" value="1"/>
</dbReference>
<evidence type="ECO:0000256" key="1">
    <source>
        <dbReference type="ARBA" id="ARBA00004167"/>
    </source>
</evidence>
<evidence type="ECO:0000256" key="2">
    <source>
        <dbReference type="ARBA" id="ARBA00022692"/>
    </source>
</evidence>
<dbReference type="InterPro" id="IPR006260">
    <property type="entry name" value="TonB/TolA_C"/>
</dbReference>
<sequence>MTSIFGHRPTDRPPQTEEWSTGVTISIAAHLALIGALWWGLHWRSSQVAVESTAELWSAVPEAAAPPPVETPPPPPAVETPPPPAVETPKPPDIVVEQIKEKKPPKPTPPPPPPPPKPAPPKPAPPPPPPQPKLDAKALQKLHDENLKRMMGQMDAPATATGTAARNSGPSANWAGKVAALIKQHLVYTDSMSGLRSPDIEIRLGVDGSILSQKITKSSGNAAFDDAVLRAVIGTQKLPRDTDGSLPPDVIVTFNP</sequence>
<dbReference type="SUPFAM" id="SSF74653">
    <property type="entry name" value="TolA/TonB C-terminal domain"/>
    <property type="match status" value="1"/>
</dbReference>
<dbReference type="AlphaFoldDB" id="A0A9X2C1Q6"/>
<evidence type="ECO:0000256" key="4">
    <source>
        <dbReference type="ARBA" id="ARBA00023136"/>
    </source>
</evidence>
<feature type="compositionally biased region" description="Pro residues" evidence="5">
    <location>
        <begin position="106"/>
        <end position="132"/>
    </location>
</feature>
<keyword evidence="2" id="KW-0812">Transmembrane</keyword>
<evidence type="ECO:0000313" key="6">
    <source>
        <dbReference type="EMBL" id="MCK9687826.1"/>
    </source>
</evidence>
<comment type="subcellular location">
    <subcellularLocation>
        <location evidence="1">Membrane</location>
        <topology evidence="1">Single-pass membrane protein</topology>
    </subcellularLocation>
</comment>
<reference evidence="6" key="1">
    <citation type="submission" date="2021-11" db="EMBL/GenBank/DDBJ databases">
        <title>BS-T2-15 a new species belonging to the Comamonadaceae family isolated from the soil of a French oak forest.</title>
        <authorList>
            <person name="Mieszkin S."/>
            <person name="Alain K."/>
        </authorList>
    </citation>
    <scope>NUCLEOTIDE SEQUENCE</scope>
    <source>
        <strain evidence="6">BS-T2-15</strain>
    </source>
</reference>
<dbReference type="RefSeq" id="WP_275683873.1">
    <property type="nucleotide sequence ID" value="NZ_JAJLJH010000006.1"/>
</dbReference>
<feature type="compositionally biased region" description="Pro residues" evidence="5">
    <location>
        <begin position="64"/>
        <end position="92"/>
    </location>
</feature>
<organism evidence="6 7">
    <name type="scientific">Scleromatobacter humisilvae</name>
    <dbReference type="NCBI Taxonomy" id="2897159"/>
    <lineage>
        <taxon>Bacteria</taxon>
        <taxon>Pseudomonadati</taxon>
        <taxon>Pseudomonadota</taxon>
        <taxon>Betaproteobacteria</taxon>
        <taxon>Burkholderiales</taxon>
        <taxon>Sphaerotilaceae</taxon>
        <taxon>Scleromatobacter</taxon>
    </lineage>
</organism>
<evidence type="ECO:0000313" key="7">
    <source>
        <dbReference type="Proteomes" id="UP001139353"/>
    </source>
</evidence>
<dbReference type="GO" id="GO:0016020">
    <property type="term" value="C:membrane"/>
    <property type="evidence" value="ECO:0007669"/>
    <property type="project" value="UniProtKB-SubCell"/>
</dbReference>
<accession>A0A9X2C1Q6</accession>
<evidence type="ECO:0000256" key="3">
    <source>
        <dbReference type="ARBA" id="ARBA00022989"/>
    </source>
</evidence>
<feature type="region of interest" description="Disordered" evidence="5">
    <location>
        <begin position="63"/>
        <end position="135"/>
    </location>
</feature>
<evidence type="ECO:0000256" key="5">
    <source>
        <dbReference type="SAM" id="MobiDB-lite"/>
    </source>
</evidence>
<dbReference type="Pfam" id="PF13103">
    <property type="entry name" value="TonB_2"/>
    <property type="match status" value="1"/>
</dbReference>